<dbReference type="FunFam" id="3.40.1280.10:FF:000001">
    <property type="entry name" value="tRNA (guanine-N(1)-)-methyltransferase"/>
    <property type="match status" value="1"/>
</dbReference>
<comment type="similarity">
    <text evidence="3 15 17">Belongs to the RNA methyltransferase TrmD family.</text>
</comment>
<feature type="binding site" evidence="15 16">
    <location>
        <begin position="139"/>
        <end position="144"/>
    </location>
    <ligand>
        <name>S-adenosyl-L-methionine</name>
        <dbReference type="ChEBI" id="CHEBI:59789"/>
    </ligand>
</feature>
<evidence type="ECO:0000256" key="7">
    <source>
        <dbReference type="ARBA" id="ARBA00022490"/>
    </source>
</evidence>
<evidence type="ECO:0000256" key="4">
    <source>
        <dbReference type="ARBA" id="ARBA00011738"/>
    </source>
</evidence>
<dbReference type="Gene3D" id="1.10.1270.20">
    <property type="entry name" value="tRNA(m1g37)methyltransferase, domain 2"/>
    <property type="match status" value="1"/>
</dbReference>
<feature type="domain" description="tRNA methyltransferase TRMD/TRM10-type" evidence="18">
    <location>
        <begin position="1"/>
        <end position="229"/>
    </location>
</feature>
<evidence type="ECO:0000256" key="16">
    <source>
        <dbReference type="PIRSR" id="PIRSR000386-1"/>
    </source>
</evidence>
<dbReference type="PANTHER" id="PTHR46417">
    <property type="entry name" value="TRNA (GUANINE-N(1)-)-METHYLTRANSFERASE"/>
    <property type="match status" value="1"/>
</dbReference>
<evidence type="ECO:0000313" key="19">
    <source>
        <dbReference type="EMBL" id="QDV72744.1"/>
    </source>
</evidence>
<dbReference type="InterPro" id="IPR029026">
    <property type="entry name" value="tRNA_m1G_MTases_N"/>
</dbReference>
<dbReference type="GO" id="GO:0002939">
    <property type="term" value="P:tRNA N1-guanine methylation"/>
    <property type="evidence" value="ECO:0007669"/>
    <property type="project" value="TreeGrafter"/>
</dbReference>
<keyword evidence="7 15" id="KW-0963">Cytoplasm</keyword>
<dbReference type="GO" id="GO:0052906">
    <property type="term" value="F:tRNA (guanine(37)-N1)-methyltransferase activity"/>
    <property type="evidence" value="ECO:0007669"/>
    <property type="project" value="UniProtKB-UniRule"/>
</dbReference>
<evidence type="ECO:0000256" key="9">
    <source>
        <dbReference type="ARBA" id="ARBA00022679"/>
    </source>
</evidence>
<dbReference type="PIRSF" id="PIRSF000386">
    <property type="entry name" value="tRNA_mtase"/>
    <property type="match status" value="1"/>
</dbReference>
<dbReference type="Pfam" id="PF01746">
    <property type="entry name" value="tRNA_m1G_MT"/>
    <property type="match status" value="1"/>
</dbReference>
<evidence type="ECO:0000256" key="2">
    <source>
        <dbReference type="ARBA" id="ARBA00004496"/>
    </source>
</evidence>
<evidence type="ECO:0000256" key="15">
    <source>
        <dbReference type="HAMAP-Rule" id="MF_00605"/>
    </source>
</evidence>
<dbReference type="Proteomes" id="UP000316426">
    <property type="component" value="Chromosome"/>
</dbReference>
<dbReference type="PANTHER" id="PTHR46417:SF1">
    <property type="entry name" value="TRNA (GUANINE-N(1)-)-METHYLTRANSFERASE"/>
    <property type="match status" value="1"/>
</dbReference>
<evidence type="ECO:0000256" key="11">
    <source>
        <dbReference type="ARBA" id="ARBA00022694"/>
    </source>
</evidence>
<dbReference type="InterPro" id="IPR023148">
    <property type="entry name" value="tRNA_m1G_MeTrfase_C_sf"/>
</dbReference>
<evidence type="ECO:0000256" key="6">
    <source>
        <dbReference type="ARBA" id="ARBA00014679"/>
    </source>
</evidence>
<evidence type="ECO:0000256" key="8">
    <source>
        <dbReference type="ARBA" id="ARBA00022603"/>
    </source>
</evidence>
<comment type="function">
    <text evidence="1 15 17">Specifically methylates guanosine-37 in various tRNAs.</text>
</comment>
<evidence type="ECO:0000313" key="20">
    <source>
        <dbReference type="Proteomes" id="UP000316426"/>
    </source>
</evidence>
<evidence type="ECO:0000256" key="14">
    <source>
        <dbReference type="ARBA" id="ARBA00047783"/>
    </source>
</evidence>
<comment type="catalytic activity">
    <reaction evidence="14 15 17">
        <text>guanosine(37) in tRNA + S-adenosyl-L-methionine = N(1)-methylguanosine(37) in tRNA + S-adenosyl-L-homocysteine + H(+)</text>
        <dbReference type="Rhea" id="RHEA:36899"/>
        <dbReference type="Rhea" id="RHEA-COMP:10145"/>
        <dbReference type="Rhea" id="RHEA-COMP:10147"/>
        <dbReference type="ChEBI" id="CHEBI:15378"/>
        <dbReference type="ChEBI" id="CHEBI:57856"/>
        <dbReference type="ChEBI" id="CHEBI:59789"/>
        <dbReference type="ChEBI" id="CHEBI:73542"/>
        <dbReference type="ChEBI" id="CHEBI:74269"/>
        <dbReference type="EC" id="2.1.1.228"/>
    </reaction>
</comment>
<evidence type="ECO:0000256" key="3">
    <source>
        <dbReference type="ARBA" id="ARBA00007630"/>
    </source>
</evidence>
<dbReference type="GO" id="GO:0005829">
    <property type="term" value="C:cytosol"/>
    <property type="evidence" value="ECO:0007669"/>
    <property type="project" value="TreeGrafter"/>
</dbReference>
<comment type="subunit">
    <text evidence="4 15 17">Homodimer.</text>
</comment>
<dbReference type="NCBIfam" id="NF000648">
    <property type="entry name" value="PRK00026.1"/>
    <property type="match status" value="1"/>
</dbReference>
<keyword evidence="20" id="KW-1185">Reference proteome</keyword>
<protein>
    <recommendedName>
        <fullName evidence="6 15">tRNA (guanine-N(1)-)-methyltransferase</fullName>
        <ecNumber evidence="5 15">2.1.1.228</ecNumber>
    </recommendedName>
    <alternativeName>
        <fullName evidence="12 15">M1G-methyltransferase</fullName>
    </alternativeName>
    <alternativeName>
        <fullName evidence="13 15">tRNA [GM37] methyltransferase</fullName>
    </alternativeName>
</protein>
<dbReference type="KEGG" id="bmei:Spa11_09260"/>
<keyword evidence="11 15" id="KW-0819">tRNA processing</keyword>
<dbReference type="NCBIfam" id="TIGR00088">
    <property type="entry name" value="trmD"/>
    <property type="match status" value="1"/>
</dbReference>
<sequence>MRFDVLTLFPEIFSGYLTQSLLKLAIDRGLTSVHLHNVRDWATGKHRQVDDKPFGGGPGMLLMPGPVVEAVEAVQAIDGAPGSQCGPGRLLLMTPQGRRLDQPFVEDLATSKRIVMLCGRYEGFDQRVVDLLQPEEVSIGDYVLNGGEVASMTIIDAVVRLVPGVLGDETSSQEDSFSRAGRTLEYAQYTRPREYRGLEVPEVLLSGNHPEIAAWRERDAKARTNKRRGESSCG</sequence>
<evidence type="ECO:0000256" key="10">
    <source>
        <dbReference type="ARBA" id="ARBA00022691"/>
    </source>
</evidence>
<evidence type="ECO:0000256" key="13">
    <source>
        <dbReference type="ARBA" id="ARBA00033392"/>
    </source>
</evidence>
<evidence type="ECO:0000256" key="1">
    <source>
        <dbReference type="ARBA" id="ARBA00002634"/>
    </source>
</evidence>
<evidence type="ECO:0000256" key="12">
    <source>
        <dbReference type="ARBA" id="ARBA00029736"/>
    </source>
</evidence>
<dbReference type="HAMAP" id="MF_00605">
    <property type="entry name" value="TrmD"/>
    <property type="match status" value="1"/>
</dbReference>
<evidence type="ECO:0000256" key="5">
    <source>
        <dbReference type="ARBA" id="ARBA00012807"/>
    </source>
</evidence>
<name>A0A518K4L8_9BACT</name>
<evidence type="ECO:0000259" key="18">
    <source>
        <dbReference type="Pfam" id="PF01746"/>
    </source>
</evidence>
<feature type="binding site" evidence="15 16">
    <location>
        <position position="119"/>
    </location>
    <ligand>
        <name>S-adenosyl-L-methionine</name>
        <dbReference type="ChEBI" id="CHEBI:59789"/>
    </ligand>
</feature>
<accession>A0A518K4L8</accession>
<dbReference type="SUPFAM" id="SSF75217">
    <property type="entry name" value="alpha/beta knot"/>
    <property type="match status" value="1"/>
</dbReference>
<gene>
    <name evidence="15 19" type="primary">trmD</name>
    <name evidence="19" type="ORF">Spa11_09260</name>
</gene>
<dbReference type="InterPro" id="IPR016009">
    <property type="entry name" value="tRNA_MeTrfase_TRMD/TRM10"/>
</dbReference>
<organism evidence="19 20">
    <name type="scientific">Botrimarina mediterranea</name>
    <dbReference type="NCBI Taxonomy" id="2528022"/>
    <lineage>
        <taxon>Bacteria</taxon>
        <taxon>Pseudomonadati</taxon>
        <taxon>Planctomycetota</taxon>
        <taxon>Planctomycetia</taxon>
        <taxon>Pirellulales</taxon>
        <taxon>Lacipirellulaceae</taxon>
        <taxon>Botrimarina</taxon>
    </lineage>
</organism>
<keyword evidence="8 15" id="KW-0489">Methyltransferase</keyword>
<dbReference type="CDD" id="cd18080">
    <property type="entry name" value="TrmD-like"/>
    <property type="match status" value="1"/>
</dbReference>
<reference evidence="19 20" key="1">
    <citation type="submission" date="2019-02" db="EMBL/GenBank/DDBJ databases">
        <title>Deep-cultivation of Planctomycetes and their phenomic and genomic characterization uncovers novel biology.</title>
        <authorList>
            <person name="Wiegand S."/>
            <person name="Jogler M."/>
            <person name="Boedeker C."/>
            <person name="Pinto D."/>
            <person name="Vollmers J."/>
            <person name="Rivas-Marin E."/>
            <person name="Kohn T."/>
            <person name="Peeters S.H."/>
            <person name="Heuer A."/>
            <person name="Rast P."/>
            <person name="Oberbeckmann S."/>
            <person name="Bunk B."/>
            <person name="Jeske O."/>
            <person name="Meyerdierks A."/>
            <person name="Storesund J.E."/>
            <person name="Kallscheuer N."/>
            <person name="Luecker S."/>
            <person name="Lage O.M."/>
            <person name="Pohl T."/>
            <person name="Merkel B.J."/>
            <person name="Hornburger P."/>
            <person name="Mueller R.-W."/>
            <person name="Bruemmer F."/>
            <person name="Labrenz M."/>
            <person name="Spormann A.M."/>
            <person name="Op den Camp H."/>
            <person name="Overmann J."/>
            <person name="Amann R."/>
            <person name="Jetten M.S.M."/>
            <person name="Mascher T."/>
            <person name="Medema M.H."/>
            <person name="Devos D.P."/>
            <person name="Kaster A.-K."/>
            <person name="Ovreas L."/>
            <person name="Rohde M."/>
            <person name="Galperin M.Y."/>
            <person name="Jogler C."/>
        </authorList>
    </citation>
    <scope>NUCLEOTIDE SEQUENCE [LARGE SCALE GENOMIC DNA]</scope>
    <source>
        <strain evidence="19 20">Spa11</strain>
    </source>
</reference>
<dbReference type="AlphaFoldDB" id="A0A518K4L8"/>
<proteinExistence type="inferred from homology"/>
<keyword evidence="9 15" id="KW-0808">Transferase</keyword>
<dbReference type="InterPro" id="IPR002649">
    <property type="entry name" value="tRNA_m1G_MeTrfase_TrmD"/>
</dbReference>
<dbReference type="EC" id="2.1.1.228" evidence="5 15"/>
<comment type="subcellular location">
    <subcellularLocation>
        <location evidence="2 15 17">Cytoplasm</location>
    </subcellularLocation>
</comment>
<dbReference type="Gene3D" id="3.40.1280.10">
    <property type="match status" value="1"/>
</dbReference>
<dbReference type="RefSeq" id="WP_145108536.1">
    <property type="nucleotide sequence ID" value="NZ_CP036349.1"/>
</dbReference>
<evidence type="ECO:0000256" key="17">
    <source>
        <dbReference type="RuleBase" id="RU003464"/>
    </source>
</evidence>
<dbReference type="InterPro" id="IPR029028">
    <property type="entry name" value="Alpha/beta_knot_MTases"/>
</dbReference>
<keyword evidence="10 15" id="KW-0949">S-adenosyl-L-methionine</keyword>
<dbReference type="EMBL" id="CP036349">
    <property type="protein sequence ID" value="QDV72744.1"/>
    <property type="molecule type" value="Genomic_DNA"/>
</dbReference>